<keyword evidence="2" id="KW-0472">Membrane</keyword>
<comment type="caution">
    <text evidence="3">The sequence shown here is derived from an EMBL/GenBank/DDBJ whole genome shotgun (WGS) entry which is preliminary data.</text>
</comment>
<dbReference type="PANTHER" id="PTHR30105:SF2">
    <property type="entry name" value="DIVERGENT POLYSACCHARIDE DEACETYLASE SUPERFAMILY"/>
    <property type="match status" value="1"/>
</dbReference>
<dbReference type="GO" id="GO:0005975">
    <property type="term" value="P:carbohydrate metabolic process"/>
    <property type="evidence" value="ECO:0007669"/>
    <property type="project" value="InterPro"/>
</dbReference>
<keyword evidence="2" id="KW-1133">Transmembrane helix</keyword>
<protein>
    <submittedName>
        <fullName evidence="3">Polysaccharide deacetylase</fullName>
    </submittedName>
</protein>
<reference evidence="3 4" key="1">
    <citation type="submission" date="2015-06" db="EMBL/GenBank/DDBJ databases">
        <title>Comparative genome analysis of nirS-carrying Bradyrhizobium sp. strains.</title>
        <authorList>
            <person name="Ishii S."/>
            <person name="Jang J."/>
            <person name="Nishizawa T."/>
            <person name="Senoo K."/>
        </authorList>
    </citation>
    <scope>NUCLEOTIDE SEQUENCE [LARGE SCALE GENOMIC DNA]</scope>
    <source>
        <strain evidence="3 4">TSA1</strain>
    </source>
</reference>
<dbReference type="InterPro" id="IPR006837">
    <property type="entry name" value="Divergent_DAC"/>
</dbReference>
<dbReference type="EMBL" id="LFJC01000003">
    <property type="protein sequence ID" value="PIT04242.1"/>
    <property type="molecule type" value="Genomic_DNA"/>
</dbReference>
<dbReference type="Pfam" id="PF04748">
    <property type="entry name" value="Polysacc_deac_2"/>
    <property type="match status" value="1"/>
</dbReference>
<feature type="region of interest" description="Disordered" evidence="1">
    <location>
        <begin position="67"/>
        <end position="113"/>
    </location>
</feature>
<dbReference type="CDD" id="cd10936">
    <property type="entry name" value="CE4_DAC2"/>
    <property type="match status" value="1"/>
</dbReference>
<evidence type="ECO:0000313" key="4">
    <source>
        <dbReference type="Proteomes" id="UP000228930"/>
    </source>
</evidence>
<evidence type="ECO:0000256" key="2">
    <source>
        <dbReference type="SAM" id="Phobius"/>
    </source>
</evidence>
<proteinExistence type="predicted"/>
<dbReference type="AlphaFoldDB" id="A0A2M6UI02"/>
<keyword evidence="4" id="KW-1185">Reference proteome</keyword>
<dbReference type="SUPFAM" id="SSF88713">
    <property type="entry name" value="Glycoside hydrolase/deacetylase"/>
    <property type="match status" value="1"/>
</dbReference>
<sequence>MTETADDLSAPLGQDKPRRKRRLRLPFSAMQLLAVLLGLFLLTFAGFAIFNKDPLGGEPMTRIAIRDPKATDEKPAASGHGQDGKHESKPDSKLETKDAPKPPGEQKTVTMIDGSTGARHDVVIGAGDAAEKSEAAAASAPPPVMAGIDPKLLEKSRYGMIPVVAGDLKPFNVYAADADRAKAAKMPVVAIVIGGLGVGAAKTLDAIMKLPPAVTLAFTPYGADPGKLAERARAQRHEIFLQIPMEPYDFPDNDPGPQTLLTSLSADQNMDRLYWHLSRMQGYAGITNFMGARFIATEPAMQPIIREAAKRGLGFFDDGSSPRSIASQAASSAAMPFGRGDIAIDAVPTPTEIDRALNKLESAARERGAAVGTASALPVSIDRISAWTKTLGDRGILLVPLTTAMLKSKSS</sequence>
<dbReference type="Proteomes" id="UP000228930">
    <property type="component" value="Unassembled WGS sequence"/>
</dbReference>
<dbReference type="PANTHER" id="PTHR30105">
    <property type="entry name" value="UNCHARACTERIZED YIBQ-RELATED"/>
    <property type="match status" value="1"/>
</dbReference>
<name>A0A2M6UI02_9BRAD</name>
<feature type="transmembrane region" description="Helical" evidence="2">
    <location>
        <begin position="25"/>
        <end position="50"/>
    </location>
</feature>
<keyword evidence="2" id="KW-0812">Transmembrane</keyword>
<feature type="compositionally biased region" description="Basic and acidic residues" evidence="1">
    <location>
        <begin position="82"/>
        <end position="100"/>
    </location>
</feature>
<evidence type="ECO:0000313" key="3">
    <source>
        <dbReference type="EMBL" id="PIT04242.1"/>
    </source>
</evidence>
<evidence type="ECO:0000256" key="1">
    <source>
        <dbReference type="SAM" id="MobiDB-lite"/>
    </source>
</evidence>
<dbReference type="Gene3D" id="3.20.20.370">
    <property type="entry name" value="Glycoside hydrolase/deacetylase"/>
    <property type="match status" value="1"/>
</dbReference>
<organism evidence="3 4">
    <name type="scientific">Bradyrhizobium nitroreducens</name>
    <dbReference type="NCBI Taxonomy" id="709803"/>
    <lineage>
        <taxon>Bacteria</taxon>
        <taxon>Pseudomonadati</taxon>
        <taxon>Pseudomonadota</taxon>
        <taxon>Alphaproteobacteria</taxon>
        <taxon>Hyphomicrobiales</taxon>
        <taxon>Nitrobacteraceae</taxon>
        <taxon>Bradyrhizobium</taxon>
    </lineage>
</organism>
<gene>
    <name evidence="3" type="ORF">TSA1_28395</name>
</gene>
<accession>A0A2M6UI02</accession>
<dbReference type="InterPro" id="IPR011330">
    <property type="entry name" value="Glyco_hydro/deAcase_b/a-brl"/>
</dbReference>
<dbReference type="RefSeq" id="WP_100179362.1">
    <property type="nucleotide sequence ID" value="NZ_LFJC01000003.1"/>
</dbReference>